<feature type="domain" description="Thioredoxin" evidence="10">
    <location>
        <begin position="1"/>
        <end position="103"/>
    </location>
</feature>
<feature type="active site" description="Nucleophile" evidence="8">
    <location>
        <position position="32"/>
    </location>
</feature>
<evidence type="ECO:0000256" key="6">
    <source>
        <dbReference type="NCBIfam" id="TIGR01068"/>
    </source>
</evidence>
<evidence type="ECO:0000313" key="11">
    <source>
        <dbReference type="EMBL" id="AVP49433.1"/>
    </source>
</evidence>
<dbReference type="PANTHER" id="PTHR45663:SF11">
    <property type="entry name" value="GEO12009P1"/>
    <property type="match status" value="1"/>
</dbReference>
<dbReference type="PROSITE" id="PS51352">
    <property type="entry name" value="THIOREDOXIN_2"/>
    <property type="match status" value="1"/>
</dbReference>
<dbReference type="SUPFAM" id="SSF52833">
    <property type="entry name" value="Thioredoxin-like"/>
    <property type="match status" value="1"/>
</dbReference>
<dbReference type="GO" id="GO:0015035">
    <property type="term" value="F:protein-disulfide reductase activity"/>
    <property type="evidence" value="ECO:0007669"/>
    <property type="project" value="UniProtKB-UniRule"/>
</dbReference>
<dbReference type="InterPro" id="IPR013766">
    <property type="entry name" value="Thioredoxin_domain"/>
</dbReference>
<accession>A0A2S0NK85</accession>
<evidence type="ECO:0000256" key="5">
    <source>
        <dbReference type="ARBA" id="ARBA00023284"/>
    </source>
</evidence>
<keyword evidence="4 9" id="KW-1015">Disulfide bond</keyword>
<evidence type="ECO:0000313" key="12">
    <source>
        <dbReference type="Proteomes" id="UP000239250"/>
    </source>
</evidence>
<name>A0A2S0NK85_9MOLU</name>
<evidence type="ECO:0000256" key="3">
    <source>
        <dbReference type="ARBA" id="ARBA00022982"/>
    </source>
</evidence>
<sequence length="103" mass="11754">MSKIIQITSKTQFDEVIANNAKVLVDFKAEWCGPCKMLNPIIEQLAEQEQNVAVVQVDVDKNQDLALEYKIMSIPAIMVYENQKVKSQHTGFMPLNKLQEMVK</sequence>
<feature type="disulfide bond" description="Redox-active" evidence="9">
    <location>
        <begin position="32"/>
        <end position="35"/>
    </location>
</feature>
<protein>
    <recommendedName>
        <fullName evidence="6 7">Thioredoxin</fullName>
    </recommendedName>
</protein>
<dbReference type="CDD" id="cd02947">
    <property type="entry name" value="TRX_family"/>
    <property type="match status" value="1"/>
</dbReference>
<dbReference type="InterPro" id="IPR036249">
    <property type="entry name" value="Thioredoxin-like_sf"/>
</dbReference>
<keyword evidence="5 9" id="KW-0676">Redox-active center</keyword>
<dbReference type="Pfam" id="PF00085">
    <property type="entry name" value="Thioredoxin"/>
    <property type="match status" value="1"/>
</dbReference>
<reference evidence="12" key="1">
    <citation type="submission" date="2018-02" db="EMBL/GenBank/DDBJ databases">
        <title>Firefly genomes illuminate parallel origins of bioluminescence in beetles.</title>
        <authorList>
            <person name="Fallon T.R."/>
            <person name="Lower S.E.S."/>
            <person name="Behringer M."/>
            <person name="Weng J.-K."/>
        </authorList>
    </citation>
    <scope>NUCLEOTIDE SEQUENCE [LARGE SCALE GENOMIC DNA]</scope>
</reference>
<dbReference type="EMBL" id="CP027019">
    <property type="protein sequence ID" value="AVP49433.1"/>
    <property type="molecule type" value="Genomic_DNA"/>
</dbReference>
<dbReference type="InterPro" id="IPR005746">
    <property type="entry name" value="Thioredoxin"/>
</dbReference>
<feature type="site" description="Contributes to redox potential value" evidence="8">
    <location>
        <position position="33"/>
    </location>
</feature>
<organism evidence="11 12">
    <name type="scientific">Williamsoniiplasma luminosum</name>
    <dbReference type="NCBI Taxonomy" id="214888"/>
    <lineage>
        <taxon>Bacteria</taxon>
        <taxon>Bacillati</taxon>
        <taxon>Mycoplasmatota</taxon>
        <taxon>Mollicutes</taxon>
        <taxon>Entomoplasmatales</taxon>
        <taxon>Williamsoniiplasma</taxon>
    </lineage>
</organism>
<evidence type="ECO:0000259" key="10">
    <source>
        <dbReference type="PROSITE" id="PS51352"/>
    </source>
</evidence>
<keyword evidence="2" id="KW-0813">Transport</keyword>
<evidence type="ECO:0000256" key="2">
    <source>
        <dbReference type="ARBA" id="ARBA00022448"/>
    </source>
</evidence>
<evidence type="ECO:0000256" key="8">
    <source>
        <dbReference type="PIRSR" id="PIRSR000077-1"/>
    </source>
</evidence>
<dbReference type="AlphaFoldDB" id="A0A2S0NK85"/>
<feature type="site" description="Contributes to redox potential value" evidence="8">
    <location>
        <position position="34"/>
    </location>
</feature>
<dbReference type="Gene3D" id="3.40.30.10">
    <property type="entry name" value="Glutaredoxin"/>
    <property type="match status" value="1"/>
</dbReference>
<dbReference type="NCBIfam" id="TIGR01068">
    <property type="entry name" value="thioredoxin"/>
    <property type="match status" value="1"/>
</dbReference>
<dbReference type="GO" id="GO:0005737">
    <property type="term" value="C:cytoplasm"/>
    <property type="evidence" value="ECO:0007669"/>
    <property type="project" value="TreeGrafter"/>
</dbReference>
<proteinExistence type="inferred from homology"/>
<keyword evidence="3" id="KW-0249">Electron transport</keyword>
<comment type="similarity">
    <text evidence="1 7">Belongs to the thioredoxin family.</text>
</comment>
<dbReference type="PANTHER" id="PTHR45663">
    <property type="entry name" value="GEO12009P1"/>
    <property type="match status" value="1"/>
</dbReference>
<feature type="site" description="Deprotonates C-terminal active site Cys" evidence="8">
    <location>
        <position position="26"/>
    </location>
</feature>
<evidence type="ECO:0000256" key="7">
    <source>
        <dbReference type="PIRNR" id="PIRNR000077"/>
    </source>
</evidence>
<dbReference type="PRINTS" id="PR00421">
    <property type="entry name" value="THIOREDOXIN"/>
</dbReference>
<evidence type="ECO:0000256" key="1">
    <source>
        <dbReference type="ARBA" id="ARBA00008987"/>
    </source>
</evidence>
<feature type="active site" description="Nucleophile" evidence="8">
    <location>
        <position position="35"/>
    </location>
</feature>
<dbReference type="PIRSF" id="PIRSF000077">
    <property type="entry name" value="Thioredoxin"/>
    <property type="match status" value="1"/>
</dbReference>
<evidence type="ECO:0000256" key="4">
    <source>
        <dbReference type="ARBA" id="ARBA00023157"/>
    </source>
</evidence>
<gene>
    <name evidence="11" type="primary">trxA</name>
    <name evidence="11" type="ORF">C5T88_02500</name>
</gene>
<dbReference type="FunFam" id="3.40.30.10:FF:000001">
    <property type="entry name" value="Thioredoxin"/>
    <property type="match status" value="1"/>
</dbReference>
<dbReference type="RefSeq" id="WP_303662022.1">
    <property type="nucleotide sequence ID" value="NZ_CP027019.1"/>
</dbReference>
<evidence type="ECO:0000256" key="9">
    <source>
        <dbReference type="PIRSR" id="PIRSR000077-4"/>
    </source>
</evidence>
<dbReference type="Proteomes" id="UP000239250">
    <property type="component" value="Chromosome"/>
</dbReference>